<evidence type="ECO:0000259" key="2">
    <source>
        <dbReference type="PROSITE" id="PS51670"/>
    </source>
</evidence>
<dbReference type="Proteomes" id="UP000887577">
    <property type="component" value="Unplaced"/>
</dbReference>
<dbReference type="AlphaFoldDB" id="A0A914YUK8"/>
<proteinExistence type="predicted"/>
<dbReference type="InterPro" id="IPR003582">
    <property type="entry name" value="ShKT_dom"/>
</dbReference>
<comment type="caution">
    <text evidence="1">Lacks conserved residue(s) required for the propagation of feature annotation.</text>
</comment>
<dbReference type="Gene3D" id="1.10.10.1940">
    <property type="match status" value="2"/>
</dbReference>
<keyword evidence="3" id="KW-1185">Reference proteome</keyword>
<evidence type="ECO:0000313" key="4">
    <source>
        <dbReference type="WBParaSite" id="PSU_v2.g3824.t1"/>
    </source>
</evidence>
<accession>A0A914YUK8</accession>
<evidence type="ECO:0000313" key="3">
    <source>
        <dbReference type="Proteomes" id="UP000887577"/>
    </source>
</evidence>
<sequence length="107" mass="11391">MKANCQKTCRLCPAGGTATTASPGSGSCSDVATNCAANYGLCDNASYRDLMTQKCAKTCNRCSGSGGNTCVDSNKNCATWVQNQFCTNTFYTTDQRRQYCAKSCNLC</sequence>
<dbReference type="SMART" id="SM00254">
    <property type="entry name" value="ShKT"/>
    <property type="match status" value="2"/>
</dbReference>
<dbReference type="PANTHER" id="PTHR21724:SF109">
    <property type="entry name" value="SHKT DOMAIN-CONTAINING PROTEIN"/>
    <property type="match status" value="1"/>
</dbReference>
<name>A0A914YUK8_9BILA</name>
<dbReference type="PANTHER" id="PTHR21724">
    <property type="entry name" value="SHKT DOMAIN-CONTAINING PROTEIN"/>
    <property type="match status" value="1"/>
</dbReference>
<feature type="disulfide bond" evidence="1">
    <location>
        <begin position="28"/>
        <end position="62"/>
    </location>
</feature>
<dbReference type="PROSITE" id="PS51257">
    <property type="entry name" value="PROKAR_LIPOPROTEIN"/>
    <property type="match status" value="1"/>
</dbReference>
<dbReference type="PROSITE" id="PS51670">
    <property type="entry name" value="SHKT"/>
    <property type="match status" value="3"/>
</dbReference>
<keyword evidence="1" id="KW-1015">Disulfide bond</keyword>
<feature type="domain" description="ShKT" evidence="2">
    <location>
        <begin position="1"/>
        <end position="12"/>
    </location>
</feature>
<organism evidence="3 4">
    <name type="scientific">Panagrolaimus superbus</name>
    <dbReference type="NCBI Taxonomy" id="310955"/>
    <lineage>
        <taxon>Eukaryota</taxon>
        <taxon>Metazoa</taxon>
        <taxon>Ecdysozoa</taxon>
        <taxon>Nematoda</taxon>
        <taxon>Chromadorea</taxon>
        <taxon>Rhabditida</taxon>
        <taxon>Tylenchina</taxon>
        <taxon>Panagrolaimomorpha</taxon>
        <taxon>Panagrolaimoidea</taxon>
        <taxon>Panagrolaimidae</taxon>
        <taxon>Panagrolaimus</taxon>
    </lineage>
</organism>
<dbReference type="Pfam" id="PF01549">
    <property type="entry name" value="ShK"/>
    <property type="match status" value="3"/>
</dbReference>
<dbReference type="WBParaSite" id="PSU_v2.g3824.t1">
    <property type="protein sequence ID" value="PSU_v2.g3824.t1"/>
    <property type="gene ID" value="PSU_v2.g3824"/>
</dbReference>
<feature type="domain" description="ShKT" evidence="2">
    <location>
        <begin position="28"/>
        <end position="62"/>
    </location>
</feature>
<feature type="domain" description="ShKT" evidence="2">
    <location>
        <begin position="70"/>
        <end position="107"/>
    </location>
</feature>
<evidence type="ECO:0000256" key="1">
    <source>
        <dbReference type="PROSITE-ProRule" id="PRU01005"/>
    </source>
</evidence>
<protein>
    <submittedName>
        <fullName evidence="4">ShKT domain-containing protein</fullName>
    </submittedName>
</protein>
<reference evidence="4" key="1">
    <citation type="submission" date="2022-11" db="UniProtKB">
        <authorList>
            <consortium name="WormBaseParasite"/>
        </authorList>
    </citation>
    <scope>IDENTIFICATION</scope>
</reference>